<gene>
    <name evidence="1" type="ORF">BGL_2c09630</name>
</gene>
<dbReference type="KEGG" id="bgp:BGL_2c09630"/>
<evidence type="ECO:0000313" key="2">
    <source>
        <dbReference type="Proteomes" id="UP000031838"/>
    </source>
</evidence>
<dbReference type="Proteomes" id="UP000031838">
    <property type="component" value="Chromosome 2"/>
</dbReference>
<organism evidence="1 2">
    <name type="scientific">Burkholderia plantarii</name>
    <dbReference type="NCBI Taxonomy" id="41899"/>
    <lineage>
        <taxon>Bacteria</taxon>
        <taxon>Pseudomonadati</taxon>
        <taxon>Pseudomonadota</taxon>
        <taxon>Betaproteobacteria</taxon>
        <taxon>Burkholderiales</taxon>
        <taxon>Burkholderiaceae</taxon>
        <taxon>Burkholderia</taxon>
    </lineage>
</organism>
<dbReference type="AlphaFoldDB" id="A0A0B6S9V9"/>
<dbReference type="RefSeq" id="WP_042627572.1">
    <property type="nucleotide sequence ID" value="NZ_CP002581.1"/>
</dbReference>
<reference evidence="2" key="1">
    <citation type="submission" date="2011-03" db="EMBL/GenBank/DDBJ databases">
        <authorList>
            <person name="Voget S."/>
            <person name="Streit W.R."/>
            <person name="Jaeger K.E."/>
            <person name="Daniel R."/>
        </authorList>
    </citation>
    <scope>NUCLEOTIDE SEQUENCE [LARGE SCALE GENOMIC DNA]</scope>
    <source>
        <strain evidence="2">PG1</strain>
    </source>
</reference>
<proteinExistence type="predicted"/>
<dbReference type="HOGENOM" id="CLU_703707_0_0_4"/>
<reference evidence="1 2" key="2">
    <citation type="journal article" date="2016" name="Appl. Microbiol. Biotechnol.">
        <title>Mutations improving production and secretion of extracellular lipase by Burkholderia glumae PG1.</title>
        <authorList>
            <person name="Knapp A."/>
            <person name="Voget S."/>
            <person name="Gao R."/>
            <person name="Zaburannyi N."/>
            <person name="Krysciak D."/>
            <person name="Breuer M."/>
            <person name="Hauer B."/>
            <person name="Streit W.R."/>
            <person name="Muller R."/>
            <person name="Daniel R."/>
            <person name="Jaeger K.E."/>
        </authorList>
    </citation>
    <scope>NUCLEOTIDE SEQUENCE [LARGE SCALE GENOMIC DNA]</scope>
    <source>
        <strain evidence="1 2">PG1</strain>
    </source>
</reference>
<keyword evidence="2" id="KW-1185">Reference proteome</keyword>
<name>A0A0B6S9V9_BURPL</name>
<sequence>MTTPADLSLLLFDANAPVSAAPAALVAIAELAAPLARHGDNGLFIPSGTLQLLSLTTANRREVAQHPAGFDFQIFNAAQRRRTHASRTRLGELDPALAGALPCVEFALIRRDAQVGVYRYIHEGEAGALFLHLLDLPPFDPLAWAQASAAAQRAGEAAAAVRALLGDDCWYTRWHPEMELERKFTSRRIPDMWRLATAFHAAAGEGRLGDLVLEIDRDFQTMDYESHIFDVIGDPAEAGYISFIPQADGLMAVKRKWFVENAELRREDFTTNQAIAFASIGEHARAMTPATVRRLQPFRRTRIDVNLESLATGNGFGVYFDVCLSLDGRAGFAQVEVEYCRSRTFKPLREIERDFERISGVVEQFLERHEPGFQHDLYSKLDFAREVSALAA</sequence>
<dbReference type="EMBL" id="CP002581">
    <property type="protein sequence ID" value="AJK49041.1"/>
    <property type="molecule type" value="Genomic_DNA"/>
</dbReference>
<accession>A0A0B6S9V9</accession>
<protein>
    <submittedName>
        <fullName evidence="1">Uncharacterized protein</fullName>
    </submittedName>
</protein>
<evidence type="ECO:0000313" key="1">
    <source>
        <dbReference type="EMBL" id="AJK49041.1"/>
    </source>
</evidence>